<keyword evidence="1" id="KW-0472">Membrane</keyword>
<evidence type="ECO:0000256" key="1">
    <source>
        <dbReference type="SAM" id="Phobius"/>
    </source>
</evidence>
<accession>D0I629</accession>
<feature type="transmembrane region" description="Helical" evidence="1">
    <location>
        <begin position="20"/>
        <end position="37"/>
    </location>
</feature>
<keyword evidence="1" id="KW-1133">Transmembrane helix</keyword>
<sequence>MPLSSDTDPVGGHIGWVQRFPLNPYVSFSIAITVIVYC</sequence>
<name>D0I629_GRIHO</name>
<comment type="caution">
    <text evidence="2">The sequence shown here is derived from an EMBL/GenBank/DDBJ whole genome shotgun (WGS) entry which is preliminary data.</text>
</comment>
<proteinExistence type="predicted"/>
<organism evidence="2 3">
    <name type="scientific">Grimontia hollisae CIP 101886</name>
    <dbReference type="NCBI Taxonomy" id="675812"/>
    <lineage>
        <taxon>Bacteria</taxon>
        <taxon>Pseudomonadati</taxon>
        <taxon>Pseudomonadota</taxon>
        <taxon>Gammaproteobacteria</taxon>
        <taxon>Vibrionales</taxon>
        <taxon>Vibrionaceae</taxon>
        <taxon>Grimontia</taxon>
    </lineage>
</organism>
<keyword evidence="3" id="KW-1185">Reference proteome</keyword>
<dbReference type="Proteomes" id="UP000003604">
    <property type="component" value="Unassembled WGS sequence"/>
</dbReference>
<evidence type="ECO:0000313" key="3">
    <source>
        <dbReference type="Proteomes" id="UP000003604"/>
    </source>
</evidence>
<evidence type="ECO:0000313" key="2">
    <source>
        <dbReference type="EMBL" id="EEY73343.1"/>
    </source>
</evidence>
<dbReference type="EMBL" id="ADAQ01000010">
    <property type="protein sequence ID" value="EEY73343.1"/>
    <property type="molecule type" value="Genomic_DNA"/>
</dbReference>
<keyword evidence="1" id="KW-0812">Transmembrane</keyword>
<reference evidence="2 3" key="1">
    <citation type="submission" date="2009-10" db="EMBL/GenBank/DDBJ databases">
        <authorList>
            <consortium name="Los Alamos National Laboratory (LANL)"/>
            <consortium name="National Microbial Pathogen Data Resource (NMPDR)"/>
            <person name="Saunders E.H."/>
            <person name="Munk A.C."/>
            <person name="Tapia R."/>
            <person name="Green L."/>
            <person name="Rogers Y."/>
            <person name="Detter J.C."/>
            <person name="Bruce D."/>
            <person name="Brettin T.S."/>
            <person name="Colwell R.R."/>
            <person name="Huq A."/>
            <person name="Grim C.J."/>
            <person name="Hasan N.A."/>
            <person name="Bartels D."/>
            <person name="Vonstein V."/>
        </authorList>
    </citation>
    <scope>NUCLEOTIDE SEQUENCE [LARGE SCALE GENOMIC DNA]</scope>
    <source>
        <strain evidence="2 3">CIP 101886</strain>
    </source>
</reference>
<gene>
    <name evidence="2" type="ORF">VHA_001196</name>
</gene>
<dbReference type="AlphaFoldDB" id="D0I629"/>
<protein>
    <submittedName>
        <fullName evidence="2">Uncharacterized protein</fullName>
    </submittedName>
</protein>